<protein>
    <submittedName>
        <fullName evidence="3">YHS domain-containing (Seleno)protein</fullName>
    </submittedName>
</protein>
<dbReference type="NCBIfam" id="NF041384">
    <property type="entry name" value="YHS_seleno_dom"/>
    <property type="match status" value="1"/>
</dbReference>
<evidence type="ECO:0000259" key="2">
    <source>
        <dbReference type="Pfam" id="PF04945"/>
    </source>
</evidence>
<keyword evidence="1" id="KW-0732">Signal</keyword>
<dbReference type="InterPro" id="IPR007029">
    <property type="entry name" value="YHS_dom"/>
</dbReference>
<accession>A0ABW2YAS0</accession>
<dbReference type="Pfam" id="PF04945">
    <property type="entry name" value="YHS"/>
    <property type="match status" value="1"/>
</dbReference>
<feature type="chain" id="PRO_5047304884" evidence="1">
    <location>
        <begin position="28"/>
        <end position="163"/>
    </location>
</feature>
<dbReference type="EMBL" id="JBHTIF010000001">
    <property type="protein sequence ID" value="MFD0725238.1"/>
    <property type="molecule type" value="Genomic_DNA"/>
</dbReference>
<organism evidence="3 4">
    <name type="scientific">Lysobacter brunescens</name>
    <dbReference type="NCBI Taxonomy" id="262323"/>
    <lineage>
        <taxon>Bacteria</taxon>
        <taxon>Pseudomonadati</taxon>
        <taxon>Pseudomonadota</taxon>
        <taxon>Gammaproteobacteria</taxon>
        <taxon>Lysobacterales</taxon>
        <taxon>Lysobacteraceae</taxon>
        <taxon>Lysobacter</taxon>
    </lineage>
</organism>
<evidence type="ECO:0000256" key="1">
    <source>
        <dbReference type="SAM" id="SignalP"/>
    </source>
</evidence>
<evidence type="ECO:0000313" key="3">
    <source>
        <dbReference type="EMBL" id="MFD0725238.1"/>
    </source>
</evidence>
<dbReference type="Proteomes" id="UP001597110">
    <property type="component" value="Unassembled WGS sequence"/>
</dbReference>
<comment type="caution">
    <text evidence="3">The sequence shown here is derived from an EMBL/GenBank/DDBJ whole genome shotgun (WGS) entry which is preliminary data.</text>
</comment>
<feature type="domain" description="YHS" evidence="2">
    <location>
        <begin position="45"/>
        <end position="90"/>
    </location>
</feature>
<gene>
    <name evidence="3" type="ORF">ACFQ0E_06435</name>
</gene>
<reference evidence="4" key="1">
    <citation type="journal article" date="2019" name="Int. J. Syst. Evol. Microbiol.">
        <title>The Global Catalogue of Microorganisms (GCM) 10K type strain sequencing project: providing services to taxonomists for standard genome sequencing and annotation.</title>
        <authorList>
            <consortium name="The Broad Institute Genomics Platform"/>
            <consortium name="The Broad Institute Genome Sequencing Center for Infectious Disease"/>
            <person name="Wu L."/>
            <person name="Ma J."/>
        </authorList>
    </citation>
    <scope>NUCLEOTIDE SEQUENCE [LARGE SCALE GENOMIC DNA]</scope>
    <source>
        <strain evidence="4">CCUG 55585</strain>
    </source>
</reference>
<name>A0ABW2YAS0_9GAMM</name>
<dbReference type="RefSeq" id="WP_386822847.1">
    <property type="nucleotide sequence ID" value="NZ_JBHTIF010000001.1"/>
</dbReference>
<sequence length="163" mass="17870">MFRTLMLSLLMACTALMPLAGCSSANAADEVFATADGAIRGYDPVAYHTESKAVRGKADITHAWNGATWRFASTANRDRFAADPERYAPRYGGFCAYGTAQGYKVSTDPDAFAIVDGRLYLNYSKPVQSTWNQDRPGFIRKADANWVKLEHAAYEKPGDAKAK</sequence>
<proteinExistence type="predicted"/>
<evidence type="ECO:0000313" key="4">
    <source>
        <dbReference type="Proteomes" id="UP001597110"/>
    </source>
</evidence>
<feature type="signal peptide" evidence="1">
    <location>
        <begin position="1"/>
        <end position="27"/>
    </location>
</feature>
<keyword evidence="4" id="KW-1185">Reference proteome</keyword>